<evidence type="ECO:0000313" key="1">
    <source>
        <dbReference type="EMBL" id="CAD9425780.1"/>
    </source>
</evidence>
<protein>
    <submittedName>
        <fullName evidence="1">Uncharacterized protein</fullName>
    </submittedName>
</protein>
<dbReference type="AlphaFoldDB" id="A0A7S2CH44"/>
<accession>A0A7S2CH44</accession>
<name>A0A7S2CH44_9STRA</name>
<sequence>MNTSAALLVINDVLPQAWVGPAVQCTCLLVIIFENARDEGLARLGYNLTLGYNPFVGLEEWYQLPRRLEPADILQQPLHVHVERLAIQSVKRRVHVGQYQ</sequence>
<dbReference type="EMBL" id="HBGT01021159">
    <property type="protein sequence ID" value="CAD9425780.1"/>
    <property type="molecule type" value="Transcribed_RNA"/>
</dbReference>
<reference evidence="1" key="1">
    <citation type="submission" date="2021-01" db="EMBL/GenBank/DDBJ databases">
        <authorList>
            <person name="Corre E."/>
            <person name="Pelletier E."/>
            <person name="Niang G."/>
            <person name="Scheremetjew M."/>
            <person name="Finn R."/>
            <person name="Kale V."/>
            <person name="Holt S."/>
            <person name="Cochrane G."/>
            <person name="Meng A."/>
            <person name="Brown T."/>
            <person name="Cohen L."/>
        </authorList>
    </citation>
    <scope>NUCLEOTIDE SEQUENCE</scope>
    <source>
        <strain evidence="1">RCC1693</strain>
    </source>
</reference>
<gene>
    <name evidence="1" type="ORF">FPAR1323_LOCUS11108</name>
</gene>
<proteinExistence type="predicted"/>
<organism evidence="1">
    <name type="scientific">Florenciella parvula</name>
    <dbReference type="NCBI Taxonomy" id="236787"/>
    <lineage>
        <taxon>Eukaryota</taxon>
        <taxon>Sar</taxon>
        <taxon>Stramenopiles</taxon>
        <taxon>Ochrophyta</taxon>
        <taxon>Dictyochophyceae</taxon>
        <taxon>Florenciellales</taxon>
        <taxon>Florenciella</taxon>
    </lineage>
</organism>